<reference evidence="2" key="1">
    <citation type="journal article" date="2019" name="Int. J. Syst. Evol. Microbiol.">
        <title>The Global Catalogue of Microorganisms (GCM) 10K type strain sequencing project: providing services to taxonomists for standard genome sequencing and annotation.</title>
        <authorList>
            <consortium name="The Broad Institute Genomics Platform"/>
            <consortium name="The Broad Institute Genome Sequencing Center for Infectious Disease"/>
            <person name="Wu L."/>
            <person name="Ma J."/>
        </authorList>
    </citation>
    <scope>NUCLEOTIDE SEQUENCE [LARGE SCALE GENOMIC DNA]</scope>
    <source>
        <strain evidence="2">CGMCC 4.7181</strain>
    </source>
</reference>
<dbReference type="EMBL" id="BMMQ01000003">
    <property type="protein sequence ID" value="GGO62595.1"/>
    <property type="molecule type" value="Genomic_DNA"/>
</dbReference>
<dbReference type="Proteomes" id="UP000638043">
    <property type="component" value="Unassembled WGS sequence"/>
</dbReference>
<sequence length="122" mass="13575">MTAKWIEAVTGSLGDKKDYRRLKERQKALPSPYRETAEALERYLMVIGVVDGTTLVDMCRDLIELIEGAAANATPVRDIVGEDPVEFIETFVASYAGRQWIDKERTKLRDAIARADKGAGTT</sequence>
<dbReference type="Gene3D" id="1.10.1900.10">
    <property type="entry name" value="c-terminal domain of poly(a) binding protein"/>
    <property type="match status" value="1"/>
</dbReference>
<dbReference type="SUPFAM" id="SSF158560">
    <property type="entry name" value="BH3980-like"/>
    <property type="match status" value="1"/>
</dbReference>
<evidence type="ECO:0000313" key="1">
    <source>
        <dbReference type="EMBL" id="GGO62595.1"/>
    </source>
</evidence>
<evidence type="ECO:0000313" key="2">
    <source>
        <dbReference type="Proteomes" id="UP000638043"/>
    </source>
</evidence>
<evidence type="ECO:0008006" key="3">
    <source>
        <dbReference type="Google" id="ProtNLM"/>
    </source>
</evidence>
<accession>A0ABQ2N0E8</accession>
<dbReference type="Pfam" id="PF06304">
    <property type="entry name" value="DUF1048"/>
    <property type="match status" value="1"/>
</dbReference>
<keyword evidence="2" id="KW-1185">Reference proteome</keyword>
<protein>
    <recommendedName>
        <fullName evidence="3">DNA-binding ferritin-like protein (Dps family)</fullName>
    </recommendedName>
</protein>
<proteinExistence type="predicted"/>
<name>A0ABQ2N0E8_9MICO</name>
<organism evidence="1 2">
    <name type="scientific">Microbacterium nanhaiense</name>
    <dbReference type="NCBI Taxonomy" id="1301026"/>
    <lineage>
        <taxon>Bacteria</taxon>
        <taxon>Bacillati</taxon>
        <taxon>Actinomycetota</taxon>
        <taxon>Actinomycetes</taxon>
        <taxon>Micrococcales</taxon>
        <taxon>Microbacteriaceae</taxon>
        <taxon>Microbacterium</taxon>
    </lineage>
</organism>
<dbReference type="RefSeq" id="WP_188700581.1">
    <property type="nucleotide sequence ID" value="NZ_BMMQ01000003.1"/>
</dbReference>
<dbReference type="InterPro" id="IPR008316">
    <property type="entry name" value="UCP029876"/>
</dbReference>
<comment type="caution">
    <text evidence="1">The sequence shown here is derived from an EMBL/GenBank/DDBJ whole genome shotgun (WGS) entry which is preliminary data.</text>
</comment>
<gene>
    <name evidence="1" type="ORF">GCM10010910_13060</name>
</gene>